<dbReference type="CDD" id="cd06260">
    <property type="entry name" value="DUF820-like"/>
    <property type="match status" value="1"/>
</dbReference>
<organism evidence="2 3">
    <name type="scientific">Saccharothrix yanglingensis</name>
    <dbReference type="NCBI Taxonomy" id="659496"/>
    <lineage>
        <taxon>Bacteria</taxon>
        <taxon>Bacillati</taxon>
        <taxon>Actinomycetota</taxon>
        <taxon>Actinomycetes</taxon>
        <taxon>Pseudonocardiales</taxon>
        <taxon>Pseudonocardiaceae</taxon>
        <taxon>Saccharothrix</taxon>
    </lineage>
</organism>
<evidence type="ECO:0000259" key="1">
    <source>
        <dbReference type="Pfam" id="PF05685"/>
    </source>
</evidence>
<keyword evidence="3" id="KW-1185">Reference proteome</keyword>
<dbReference type="Gene3D" id="3.90.1570.10">
    <property type="entry name" value="tt1808, chain A"/>
    <property type="match status" value="1"/>
</dbReference>
<reference evidence="2 3" key="1">
    <citation type="submission" date="2017-06" db="EMBL/GenBank/DDBJ databases">
        <title>Cultured bacterium strain Saccharothrix yanglingensis Hhs.015.</title>
        <authorList>
            <person name="Xia Y."/>
        </authorList>
    </citation>
    <scope>NUCLEOTIDE SEQUENCE [LARGE SCALE GENOMIC DNA]</scope>
    <source>
        <strain evidence="2 3">Hhs.015</strain>
    </source>
</reference>
<proteinExistence type="predicted"/>
<dbReference type="InterPro" id="IPR012296">
    <property type="entry name" value="Nuclease_put_TT1808"/>
</dbReference>
<dbReference type="EMBL" id="NSDM01000001">
    <property type="protein sequence ID" value="MDQ2583171.1"/>
    <property type="molecule type" value="Genomic_DNA"/>
</dbReference>
<name>A0ABU0WTK3_9PSEU</name>
<gene>
    <name evidence="2" type="ORF">CKY47_04040</name>
</gene>
<protein>
    <recommendedName>
        <fullName evidence="1">Putative restriction endonuclease domain-containing protein</fullName>
    </recommendedName>
</protein>
<dbReference type="PANTHER" id="PTHR35400:SF3">
    <property type="entry name" value="SLL1072 PROTEIN"/>
    <property type="match status" value="1"/>
</dbReference>
<dbReference type="Proteomes" id="UP001225605">
    <property type="component" value="Unassembled WGS sequence"/>
</dbReference>
<evidence type="ECO:0000313" key="3">
    <source>
        <dbReference type="Proteomes" id="UP001225605"/>
    </source>
</evidence>
<evidence type="ECO:0000313" key="2">
    <source>
        <dbReference type="EMBL" id="MDQ2583171.1"/>
    </source>
</evidence>
<dbReference type="PANTHER" id="PTHR35400">
    <property type="entry name" value="SLR1083 PROTEIN"/>
    <property type="match status" value="1"/>
</dbReference>
<dbReference type="RefSeq" id="WP_306744231.1">
    <property type="nucleotide sequence ID" value="NZ_NSDM01000001.1"/>
</dbReference>
<feature type="domain" description="Putative restriction endonuclease" evidence="1">
    <location>
        <begin position="31"/>
        <end position="155"/>
    </location>
</feature>
<dbReference type="InterPro" id="IPR008538">
    <property type="entry name" value="Uma2"/>
</dbReference>
<accession>A0ABU0WTK3</accession>
<dbReference type="Pfam" id="PF05685">
    <property type="entry name" value="Uma2"/>
    <property type="match status" value="1"/>
</dbReference>
<sequence>MTALPEPSANEPHLFTVAEYAALGEVEFGYSELQEGRILMSPSPAPDHNHASLQLAMQLSAQLPAELEVIQDVDLDLELTEPDAPGFSRRPDLLVLERRARRRVRSEGGLMRASEVSVVIEIASPGSKRMDRIVKRGEYADAGIPHYWIVDLAEPVSLVACHLAGEFGYQDPGDVTGVFTTDVPFPVRLDLDVLV</sequence>
<comment type="caution">
    <text evidence="2">The sequence shown here is derived from an EMBL/GenBank/DDBJ whole genome shotgun (WGS) entry which is preliminary data.</text>
</comment>
<dbReference type="InterPro" id="IPR011335">
    <property type="entry name" value="Restrct_endonuc-II-like"/>
</dbReference>
<dbReference type="SUPFAM" id="SSF52980">
    <property type="entry name" value="Restriction endonuclease-like"/>
    <property type="match status" value="1"/>
</dbReference>